<dbReference type="RefSeq" id="WP_349280071.1">
    <property type="nucleotide sequence ID" value="NZ_CBCSCU010000039.1"/>
</dbReference>
<proteinExistence type="predicted"/>
<dbReference type="InterPro" id="IPR051262">
    <property type="entry name" value="SMP-30/CGR1_Lactonase"/>
</dbReference>
<gene>
    <name evidence="4" type="ORF">ABLV49_02665</name>
</gene>
<dbReference type="InterPro" id="IPR013658">
    <property type="entry name" value="SGL"/>
</dbReference>
<dbReference type="GO" id="GO:0016787">
    <property type="term" value="F:hydrolase activity"/>
    <property type="evidence" value="ECO:0007669"/>
    <property type="project" value="UniProtKB-KW"/>
</dbReference>
<dbReference type="PANTHER" id="PTHR47572:SF4">
    <property type="entry name" value="LACTONASE DRP35"/>
    <property type="match status" value="1"/>
</dbReference>
<name>A0AAU7LSW8_9BURK</name>
<protein>
    <submittedName>
        <fullName evidence="4">SMP-30/gluconolactonase/LRE family protein</fullName>
    </submittedName>
</protein>
<evidence type="ECO:0000256" key="2">
    <source>
        <dbReference type="SAM" id="SignalP"/>
    </source>
</evidence>
<evidence type="ECO:0000259" key="3">
    <source>
        <dbReference type="Pfam" id="PF08450"/>
    </source>
</evidence>
<sequence>MTTKNIVGRALLAASVAGAFASAAAQAQSPAPSGAVTPAIAGVVAAGTPIELIKEGFTGTEGPVALPDGSLIFTETTANRVTRIAPDGSTSTFVEGSNGANGLGFTANGDLYAVQVLKARVGIIFPLPKARTLADNFEGAPFGRPNDLVVDSKGNVYFTDSGANPPVAGQPAPPVQATAPAKPAVYRISAKGELKRLLADIERPNGIQLSPDEKVLYVANTLGEHLLAYDISPDGTLGPRRNFAKLDGWQKTDTGNSSGADGLAVDEAGRVYVASNKGIEVFSSQGEALGSIALPKKPQNLAFAGDGKKTLYVVGRGAAYRLPVLTAGYAGRAK</sequence>
<feature type="domain" description="SMP-30/Gluconolactonase/LRE-like region" evidence="3">
    <location>
        <begin position="60"/>
        <end position="314"/>
    </location>
</feature>
<evidence type="ECO:0000256" key="1">
    <source>
        <dbReference type="ARBA" id="ARBA00022801"/>
    </source>
</evidence>
<accession>A0AAU7LSW8</accession>
<keyword evidence="1" id="KW-0378">Hydrolase</keyword>
<dbReference type="AlphaFoldDB" id="A0AAU7LSW8"/>
<feature type="chain" id="PRO_5044008934" evidence="2">
    <location>
        <begin position="28"/>
        <end position="334"/>
    </location>
</feature>
<evidence type="ECO:0000313" key="4">
    <source>
        <dbReference type="EMBL" id="XBP70734.1"/>
    </source>
</evidence>
<organism evidence="4">
    <name type="scientific">Polaromonas hydrogenivorans</name>
    <dbReference type="NCBI Taxonomy" id="335476"/>
    <lineage>
        <taxon>Bacteria</taxon>
        <taxon>Pseudomonadati</taxon>
        <taxon>Pseudomonadota</taxon>
        <taxon>Betaproteobacteria</taxon>
        <taxon>Burkholderiales</taxon>
        <taxon>Comamonadaceae</taxon>
        <taxon>Polaromonas</taxon>
    </lineage>
</organism>
<dbReference type="InterPro" id="IPR011042">
    <property type="entry name" value="6-blade_b-propeller_TolB-like"/>
</dbReference>
<dbReference type="EMBL" id="CP157675">
    <property type="protein sequence ID" value="XBP70734.1"/>
    <property type="molecule type" value="Genomic_DNA"/>
</dbReference>
<dbReference type="Pfam" id="PF08450">
    <property type="entry name" value="SGL"/>
    <property type="match status" value="1"/>
</dbReference>
<dbReference type="Gene3D" id="2.120.10.30">
    <property type="entry name" value="TolB, C-terminal domain"/>
    <property type="match status" value="1"/>
</dbReference>
<keyword evidence="2" id="KW-0732">Signal</keyword>
<dbReference type="PANTHER" id="PTHR47572">
    <property type="entry name" value="LIPOPROTEIN-RELATED"/>
    <property type="match status" value="1"/>
</dbReference>
<feature type="signal peptide" evidence="2">
    <location>
        <begin position="1"/>
        <end position="27"/>
    </location>
</feature>
<dbReference type="SUPFAM" id="SSF63829">
    <property type="entry name" value="Calcium-dependent phosphotriesterase"/>
    <property type="match status" value="1"/>
</dbReference>
<reference evidence="4" key="1">
    <citation type="submission" date="2024-05" db="EMBL/GenBank/DDBJ databases">
        <authorList>
            <person name="Bunk B."/>
            <person name="Swiderski J."/>
            <person name="Sproer C."/>
            <person name="Thiel V."/>
        </authorList>
    </citation>
    <scope>NUCLEOTIDE SEQUENCE</scope>
    <source>
        <strain evidence="4">DSM 17735</strain>
    </source>
</reference>